<dbReference type="InterPro" id="IPR004843">
    <property type="entry name" value="Calcineurin-like_PHP"/>
</dbReference>
<organism evidence="2 3">
    <name type="scientific">Luteolibacter flavescens</name>
    <dbReference type="NCBI Taxonomy" id="1859460"/>
    <lineage>
        <taxon>Bacteria</taxon>
        <taxon>Pseudomonadati</taxon>
        <taxon>Verrucomicrobiota</taxon>
        <taxon>Verrucomicrobiia</taxon>
        <taxon>Verrucomicrobiales</taxon>
        <taxon>Verrucomicrobiaceae</taxon>
        <taxon>Luteolibacter</taxon>
    </lineage>
</organism>
<accession>A0ABT3FSZ8</accession>
<evidence type="ECO:0000259" key="1">
    <source>
        <dbReference type="Pfam" id="PF00149"/>
    </source>
</evidence>
<reference evidence="2 3" key="1">
    <citation type="submission" date="2022-10" db="EMBL/GenBank/DDBJ databases">
        <title>Luteolibacter flavescens strain MCCC 1K03193, whole genome shotgun sequencing project.</title>
        <authorList>
            <person name="Zhao G."/>
            <person name="Shen L."/>
        </authorList>
    </citation>
    <scope>NUCLEOTIDE SEQUENCE [LARGE SCALE GENOMIC DNA]</scope>
    <source>
        <strain evidence="2 3">MCCC 1K03193</strain>
    </source>
</reference>
<keyword evidence="3" id="KW-1185">Reference proteome</keyword>
<dbReference type="Gene3D" id="3.60.21.10">
    <property type="match status" value="1"/>
</dbReference>
<feature type="domain" description="Calcineurin-like phosphoesterase" evidence="1">
    <location>
        <begin position="18"/>
        <end position="213"/>
    </location>
</feature>
<evidence type="ECO:0000313" key="3">
    <source>
        <dbReference type="Proteomes" id="UP001207930"/>
    </source>
</evidence>
<proteinExistence type="predicted"/>
<sequence length="251" mass="28536">MILRILSDLHLEFGPVSLPEVDADLVVLAGDVHIKRNGLAWIWEEFPDQTVIYIAGNHEFYGEKIPGLLAKLKADAADTKIHVIENEVVELNGWRFFGCTLWTDLALFGDARIGAIEAMVMNDYRRIRHSVTYRRIKPSDTRAWHLESVRRIREFLATGDPRRSVVVTHHAPSARSLPGDRGSDPVSCAYASRLDEWIESDGPRLWIHGHIHHSQDYRIGSTRVIANPHGYLDHRNPDFVPDLVVDLARSE</sequence>
<evidence type="ECO:0000313" key="2">
    <source>
        <dbReference type="EMBL" id="MCW1886711.1"/>
    </source>
</evidence>
<dbReference type="RefSeq" id="WP_264502666.1">
    <property type="nucleotide sequence ID" value="NZ_JAPDDS010000011.1"/>
</dbReference>
<gene>
    <name evidence="2" type="ORF">OKA04_18375</name>
</gene>
<dbReference type="PANTHER" id="PTHR37844:SF2">
    <property type="entry name" value="SER_THR PROTEIN PHOSPHATASE SUPERFAMILY (AFU_ORTHOLOGUE AFUA_1G14840)"/>
    <property type="match status" value="1"/>
</dbReference>
<dbReference type="SUPFAM" id="SSF56300">
    <property type="entry name" value="Metallo-dependent phosphatases"/>
    <property type="match status" value="1"/>
</dbReference>
<dbReference type="InterPro" id="IPR029052">
    <property type="entry name" value="Metallo-depent_PP-like"/>
</dbReference>
<dbReference type="PANTHER" id="PTHR37844">
    <property type="entry name" value="SER/THR PROTEIN PHOSPHATASE SUPERFAMILY (AFU_ORTHOLOGUE AFUA_1G14840)"/>
    <property type="match status" value="1"/>
</dbReference>
<dbReference type="Pfam" id="PF00149">
    <property type="entry name" value="Metallophos"/>
    <property type="match status" value="1"/>
</dbReference>
<protein>
    <submittedName>
        <fullName evidence="2">Metallophosphoesterase</fullName>
    </submittedName>
</protein>
<name>A0ABT3FSZ8_9BACT</name>
<dbReference type="Proteomes" id="UP001207930">
    <property type="component" value="Unassembled WGS sequence"/>
</dbReference>
<comment type="caution">
    <text evidence="2">The sequence shown here is derived from an EMBL/GenBank/DDBJ whole genome shotgun (WGS) entry which is preliminary data.</text>
</comment>
<dbReference type="EMBL" id="JAPDDS010000011">
    <property type="protein sequence ID" value="MCW1886711.1"/>
    <property type="molecule type" value="Genomic_DNA"/>
</dbReference>